<keyword evidence="3" id="KW-1185">Reference proteome</keyword>
<evidence type="ECO:0000313" key="2">
    <source>
        <dbReference type="EMBL" id="QER68208.1"/>
    </source>
</evidence>
<dbReference type="EMBL" id="CP043939">
    <property type="protein sequence ID" value="QER68208.1"/>
    <property type="molecule type" value="Genomic_DNA"/>
</dbReference>
<dbReference type="RefSeq" id="WP_150204528.1">
    <property type="nucleotide sequence ID" value="NZ_CP043939.1"/>
</dbReference>
<accession>A0A5P1X7G9</accession>
<gene>
    <name evidence="2" type="ORF">F0161_10390</name>
</gene>
<keyword evidence="1" id="KW-0812">Transmembrane</keyword>
<organism evidence="2 3">
    <name type="scientific">Paucilactobacillus nenjiangensis</name>
    <dbReference type="NCBI Taxonomy" id="1296540"/>
    <lineage>
        <taxon>Bacteria</taxon>
        <taxon>Bacillati</taxon>
        <taxon>Bacillota</taxon>
        <taxon>Bacilli</taxon>
        <taxon>Lactobacillales</taxon>
        <taxon>Lactobacillaceae</taxon>
        <taxon>Paucilactobacillus</taxon>
    </lineage>
</organism>
<keyword evidence="1" id="KW-0472">Membrane</keyword>
<evidence type="ECO:0000313" key="3">
    <source>
        <dbReference type="Proteomes" id="UP000325295"/>
    </source>
</evidence>
<dbReference type="KEGG" id="lnn:F0161_10390"/>
<evidence type="ECO:0000256" key="1">
    <source>
        <dbReference type="SAM" id="Phobius"/>
    </source>
</evidence>
<dbReference type="Proteomes" id="UP000325295">
    <property type="component" value="Chromosome"/>
</dbReference>
<feature type="transmembrane region" description="Helical" evidence="1">
    <location>
        <begin position="64"/>
        <end position="85"/>
    </location>
</feature>
<dbReference type="OrthoDB" id="5233at2"/>
<dbReference type="Pfam" id="PF10947">
    <property type="entry name" value="DUF2628"/>
    <property type="match status" value="1"/>
</dbReference>
<dbReference type="InterPro" id="IPR024399">
    <property type="entry name" value="DUF2628"/>
</dbReference>
<reference evidence="2 3" key="1">
    <citation type="submission" date="2019-09" db="EMBL/GenBank/DDBJ databases">
        <title>Complete Genome Sequence of Lactobacillus nenjiangensis SH-Y15, isolated from sauerkraut.</title>
        <authorList>
            <person name="Yang H."/>
        </authorList>
    </citation>
    <scope>NUCLEOTIDE SEQUENCE [LARGE SCALE GENOMIC DNA]</scope>
    <source>
        <strain evidence="2 3">SH-Y15</strain>
    </source>
</reference>
<dbReference type="AlphaFoldDB" id="A0A5P1X7G9"/>
<protein>
    <submittedName>
        <fullName evidence="2">DUF2628 domain-containing protein</fullName>
    </submittedName>
</protein>
<feature type="transmembrane region" description="Helical" evidence="1">
    <location>
        <begin position="97"/>
        <end position="115"/>
    </location>
</feature>
<proteinExistence type="predicted"/>
<keyword evidence="1" id="KW-1133">Transmembrane helix</keyword>
<sequence>MQDPFNNQNDPDQDNNDPFAGLPIPPNYARIVNKENRQVRIAKVGVSWTTFFFGPLPSIFRGDWYNFALMLVIDLAYGLLLSMLGVEVVSTDTASNLALILNAIPSIIFSLYYNLMYFRHKFYTGYEPADERSKALLVKAKYWKD</sequence>
<name>A0A5P1X7G9_9LACO</name>